<dbReference type="PANTHER" id="PTHR46558:SF11">
    <property type="entry name" value="HTH-TYPE TRANSCRIPTIONAL REGULATOR XRE"/>
    <property type="match status" value="1"/>
</dbReference>
<feature type="coiled-coil region" evidence="2">
    <location>
        <begin position="84"/>
        <end position="150"/>
    </location>
</feature>
<reference evidence="4 5" key="1">
    <citation type="submission" date="2019-12" db="EMBL/GenBank/DDBJ databases">
        <title>Spirosoma sp. HMF4905 genome sequencing and assembly.</title>
        <authorList>
            <person name="Kang H."/>
            <person name="Cha I."/>
            <person name="Kim H."/>
            <person name="Joh K."/>
        </authorList>
    </citation>
    <scope>NUCLEOTIDE SEQUENCE [LARGE SCALE GENOMIC DNA]</scope>
    <source>
        <strain evidence="4 5">HMF4905</strain>
    </source>
</reference>
<dbReference type="Gene3D" id="1.10.260.40">
    <property type="entry name" value="lambda repressor-like DNA-binding domains"/>
    <property type="match status" value="1"/>
</dbReference>
<feature type="domain" description="HTH cro/C1-type" evidence="3">
    <location>
        <begin position="8"/>
        <end position="62"/>
    </location>
</feature>
<dbReference type="GO" id="GO:0003677">
    <property type="term" value="F:DNA binding"/>
    <property type="evidence" value="ECO:0007669"/>
    <property type="project" value="UniProtKB-KW"/>
</dbReference>
<dbReference type="EMBL" id="WPIN01000002">
    <property type="protein sequence ID" value="MVM29307.1"/>
    <property type="molecule type" value="Genomic_DNA"/>
</dbReference>
<organism evidence="4 5">
    <name type="scientific">Spirosoma arboris</name>
    <dbReference type="NCBI Taxonomy" id="2682092"/>
    <lineage>
        <taxon>Bacteria</taxon>
        <taxon>Pseudomonadati</taxon>
        <taxon>Bacteroidota</taxon>
        <taxon>Cytophagia</taxon>
        <taxon>Cytophagales</taxon>
        <taxon>Cytophagaceae</taxon>
        <taxon>Spirosoma</taxon>
    </lineage>
</organism>
<dbReference type="InterPro" id="IPR010982">
    <property type="entry name" value="Lambda_DNA-bd_dom_sf"/>
</dbReference>
<dbReference type="RefSeq" id="WP_157583557.1">
    <property type="nucleotide sequence ID" value="NZ_WPIN01000002.1"/>
</dbReference>
<name>A0A7K1S669_9BACT</name>
<evidence type="ECO:0000313" key="5">
    <source>
        <dbReference type="Proteomes" id="UP000436006"/>
    </source>
</evidence>
<accession>A0A7K1S669</accession>
<gene>
    <name evidence="4" type="ORF">GO755_04625</name>
</gene>
<dbReference type="AlphaFoldDB" id="A0A7K1S669"/>
<dbReference type="Pfam" id="PF01381">
    <property type="entry name" value="HTH_3"/>
    <property type="match status" value="1"/>
</dbReference>
<keyword evidence="1" id="KW-0238">DNA-binding</keyword>
<dbReference type="PROSITE" id="PS50943">
    <property type="entry name" value="HTH_CROC1"/>
    <property type="match status" value="1"/>
</dbReference>
<proteinExistence type="predicted"/>
<evidence type="ECO:0000256" key="1">
    <source>
        <dbReference type="ARBA" id="ARBA00023125"/>
    </source>
</evidence>
<dbReference type="PANTHER" id="PTHR46558">
    <property type="entry name" value="TRACRIPTIONAL REGULATORY PROTEIN-RELATED-RELATED"/>
    <property type="match status" value="1"/>
</dbReference>
<evidence type="ECO:0000313" key="4">
    <source>
        <dbReference type="EMBL" id="MVM29307.1"/>
    </source>
</evidence>
<keyword evidence="5" id="KW-1185">Reference proteome</keyword>
<keyword evidence="2" id="KW-0175">Coiled coil</keyword>
<sequence length="150" mass="17331">MSKVYESIKAIRTAKNLKQEEVAQKLGMAQSNYARMEKGLTQITVDRLEELAEVFEMSVTSILSYEIGQQQPTTEDIAYYIDLYKKNQKTIENQKKRIAELEEESLNDLSRADDELKTAKLKIKDLNERLKDKERTIQVLEKALNALTKS</sequence>
<dbReference type="SMART" id="SM00530">
    <property type="entry name" value="HTH_XRE"/>
    <property type="match status" value="1"/>
</dbReference>
<dbReference type="InterPro" id="IPR001387">
    <property type="entry name" value="Cro/C1-type_HTH"/>
</dbReference>
<evidence type="ECO:0000259" key="3">
    <source>
        <dbReference type="PROSITE" id="PS50943"/>
    </source>
</evidence>
<comment type="caution">
    <text evidence="4">The sequence shown here is derived from an EMBL/GenBank/DDBJ whole genome shotgun (WGS) entry which is preliminary data.</text>
</comment>
<evidence type="ECO:0000256" key="2">
    <source>
        <dbReference type="SAM" id="Coils"/>
    </source>
</evidence>
<dbReference type="SUPFAM" id="SSF47413">
    <property type="entry name" value="lambda repressor-like DNA-binding domains"/>
    <property type="match status" value="1"/>
</dbReference>
<dbReference type="CDD" id="cd00093">
    <property type="entry name" value="HTH_XRE"/>
    <property type="match status" value="1"/>
</dbReference>
<protein>
    <submittedName>
        <fullName evidence="4">Helix-turn-helix domain-containing protein</fullName>
    </submittedName>
</protein>
<dbReference type="Proteomes" id="UP000436006">
    <property type="component" value="Unassembled WGS sequence"/>
</dbReference>